<reference evidence="1 2" key="1">
    <citation type="journal article" date="2015" name="Stand. Genomic Sci.">
        <title>Genomic Encyclopedia of Bacterial and Archaeal Type Strains, Phase III: the genomes of soil and plant-associated and newly described type strains.</title>
        <authorList>
            <person name="Whitman W.B."/>
            <person name="Woyke T."/>
            <person name="Klenk H.P."/>
            <person name="Zhou Y."/>
            <person name="Lilburn T.G."/>
            <person name="Beck B.J."/>
            <person name="De Vos P."/>
            <person name="Vandamme P."/>
            <person name="Eisen J.A."/>
            <person name="Garrity G."/>
            <person name="Hugenholtz P."/>
            <person name="Kyrpides N.C."/>
        </authorList>
    </citation>
    <scope>NUCLEOTIDE SEQUENCE [LARGE SCALE GENOMIC DNA]</scope>
    <source>
        <strain evidence="1 2">CV53</strain>
    </source>
</reference>
<sequence>MSIQLRKVKKFQGYCRIFLYIVFIQKLEQPFRTINRDVIVVRCILLNMGSHWKPKAMIERINMHMKEPINLFD</sequence>
<evidence type="ECO:0000313" key="1">
    <source>
        <dbReference type="EMBL" id="TCN27232.1"/>
    </source>
</evidence>
<protein>
    <submittedName>
        <fullName evidence="1">Uncharacterized protein</fullName>
    </submittedName>
</protein>
<comment type="caution">
    <text evidence="1">The sequence shown here is derived from an EMBL/GenBank/DDBJ whole genome shotgun (WGS) entry which is preliminary data.</text>
</comment>
<dbReference type="Proteomes" id="UP000295689">
    <property type="component" value="Unassembled WGS sequence"/>
</dbReference>
<dbReference type="AlphaFoldDB" id="A0A4R2BL15"/>
<accession>A0A4R2BL15</accession>
<name>A0A4R2BL15_9BACI</name>
<keyword evidence="2" id="KW-1185">Reference proteome</keyword>
<dbReference type="EMBL" id="SLVV01000002">
    <property type="protein sequence ID" value="TCN27232.1"/>
    <property type="molecule type" value="Genomic_DNA"/>
</dbReference>
<evidence type="ECO:0000313" key="2">
    <source>
        <dbReference type="Proteomes" id="UP000295689"/>
    </source>
</evidence>
<proteinExistence type="predicted"/>
<organism evidence="1 2">
    <name type="scientific">Mesobacillus foraminis</name>
    <dbReference type="NCBI Taxonomy" id="279826"/>
    <lineage>
        <taxon>Bacteria</taxon>
        <taxon>Bacillati</taxon>
        <taxon>Bacillota</taxon>
        <taxon>Bacilli</taxon>
        <taxon>Bacillales</taxon>
        <taxon>Bacillaceae</taxon>
        <taxon>Mesobacillus</taxon>
    </lineage>
</organism>
<gene>
    <name evidence="1" type="ORF">EV146_102179</name>
</gene>